<sequence length="48" mass="5548">MNGKMFSMINEMYEYVKIGKNNLKNAVSLLVGECQGQEIQKYIYNKAI</sequence>
<accession>A0A164JR68</accession>
<protein>
    <submittedName>
        <fullName evidence="1">Uncharacterized protein</fullName>
    </submittedName>
</protein>
<reference evidence="1 2" key="1">
    <citation type="submission" date="2016-03" db="EMBL/GenBank/DDBJ databases">
        <title>EvidentialGene: Evidence-directed Construction of Genes on Genomes.</title>
        <authorList>
            <person name="Gilbert D.G."/>
            <person name="Choi J.-H."/>
            <person name="Mockaitis K."/>
            <person name="Colbourne J."/>
            <person name="Pfrender M."/>
        </authorList>
    </citation>
    <scope>NUCLEOTIDE SEQUENCE [LARGE SCALE GENOMIC DNA]</scope>
    <source>
        <strain evidence="1 2">Xinb3</strain>
        <tissue evidence="1">Complete organism</tissue>
    </source>
</reference>
<evidence type="ECO:0000313" key="2">
    <source>
        <dbReference type="Proteomes" id="UP000076858"/>
    </source>
</evidence>
<dbReference type="Proteomes" id="UP000076858">
    <property type="component" value="Unassembled WGS sequence"/>
</dbReference>
<name>A0A164JR68_9CRUS</name>
<dbReference type="EMBL" id="LRGB01004052">
    <property type="protein sequence ID" value="KZS02574.1"/>
    <property type="molecule type" value="Genomic_DNA"/>
</dbReference>
<gene>
    <name evidence="1" type="ORF">APZ42_000337</name>
</gene>
<proteinExistence type="predicted"/>
<keyword evidence="2" id="KW-1185">Reference proteome</keyword>
<comment type="caution">
    <text evidence="1">The sequence shown here is derived from an EMBL/GenBank/DDBJ whole genome shotgun (WGS) entry which is preliminary data.</text>
</comment>
<organism evidence="1 2">
    <name type="scientific">Daphnia magna</name>
    <dbReference type="NCBI Taxonomy" id="35525"/>
    <lineage>
        <taxon>Eukaryota</taxon>
        <taxon>Metazoa</taxon>
        <taxon>Ecdysozoa</taxon>
        <taxon>Arthropoda</taxon>
        <taxon>Crustacea</taxon>
        <taxon>Branchiopoda</taxon>
        <taxon>Diplostraca</taxon>
        <taxon>Cladocera</taxon>
        <taxon>Anomopoda</taxon>
        <taxon>Daphniidae</taxon>
        <taxon>Daphnia</taxon>
    </lineage>
</organism>
<evidence type="ECO:0000313" key="1">
    <source>
        <dbReference type="EMBL" id="KZS02574.1"/>
    </source>
</evidence>
<dbReference type="AlphaFoldDB" id="A0A164JR68"/>